<dbReference type="EMBL" id="JAVIFY010000001">
    <property type="protein sequence ID" value="MDQ9090183.1"/>
    <property type="molecule type" value="Genomic_DNA"/>
</dbReference>
<protein>
    <recommendedName>
        <fullName evidence="5">Orphan protein</fullName>
    </recommendedName>
</protein>
<keyword evidence="4" id="KW-1185">Reference proteome</keyword>
<keyword evidence="2" id="KW-0732">Signal</keyword>
<reference evidence="3 4" key="1">
    <citation type="submission" date="2023-08" db="EMBL/GenBank/DDBJ databases">
        <title>Pseudoalteromonas haloplanktis LL1 genome.</title>
        <authorList>
            <person name="Wu S."/>
        </authorList>
    </citation>
    <scope>NUCLEOTIDE SEQUENCE [LARGE SCALE GENOMIC DNA]</scope>
    <source>
        <strain evidence="3 4">LL1</strain>
    </source>
</reference>
<dbReference type="Proteomes" id="UP001226574">
    <property type="component" value="Unassembled WGS sequence"/>
</dbReference>
<keyword evidence="1" id="KW-1133">Transmembrane helix</keyword>
<dbReference type="RefSeq" id="WP_138554671.1">
    <property type="nucleotide sequence ID" value="NZ_JAVIFY010000001.1"/>
</dbReference>
<feature type="chain" id="PRO_5047021811" description="Orphan protein" evidence="2">
    <location>
        <begin position="24"/>
        <end position="192"/>
    </location>
</feature>
<gene>
    <name evidence="3" type="ORF">RC083_01110</name>
</gene>
<name>A0ABU1B6J0_PSEHA</name>
<evidence type="ECO:0000313" key="4">
    <source>
        <dbReference type="Proteomes" id="UP001226574"/>
    </source>
</evidence>
<proteinExistence type="predicted"/>
<accession>A0ABU1B6J0</accession>
<evidence type="ECO:0008006" key="5">
    <source>
        <dbReference type="Google" id="ProtNLM"/>
    </source>
</evidence>
<evidence type="ECO:0000313" key="3">
    <source>
        <dbReference type="EMBL" id="MDQ9090183.1"/>
    </source>
</evidence>
<comment type="caution">
    <text evidence="3">The sequence shown here is derived from an EMBL/GenBank/DDBJ whole genome shotgun (WGS) entry which is preliminary data.</text>
</comment>
<sequence length="192" mass="21585">MKKWIFLTVVLSLSVLAVAPSIASTAQQSLKSTDTSLTEAPLLAELVNSPLTGLTLESYFSRRYQKQTAWYEVYQPQQRCNVQLHGEDLAVWCAKDIAAQQLLSELPSNNPTRTEAHPNDQAFEITLPKHQSQSLDFLGKQLNQQTQISLLEQVSPLIVIALSCLLMVIIVVLFHWRDTKKSLLSPAQKRSR</sequence>
<evidence type="ECO:0000256" key="2">
    <source>
        <dbReference type="SAM" id="SignalP"/>
    </source>
</evidence>
<keyword evidence="1" id="KW-0812">Transmembrane</keyword>
<evidence type="ECO:0000256" key="1">
    <source>
        <dbReference type="SAM" id="Phobius"/>
    </source>
</evidence>
<feature type="signal peptide" evidence="2">
    <location>
        <begin position="1"/>
        <end position="23"/>
    </location>
</feature>
<organism evidence="3 4">
    <name type="scientific">Pseudoalteromonas haloplanktis</name>
    <name type="common">Alteromonas haloplanktis</name>
    <dbReference type="NCBI Taxonomy" id="228"/>
    <lineage>
        <taxon>Bacteria</taxon>
        <taxon>Pseudomonadati</taxon>
        <taxon>Pseudomonadota</taxon>
        <taxon>Gammaproteobacteria</taxon>
        <taxon>Alteromonadales</taxon>
        <taxon>Pseudoalteromonadaceae</taxon>
        <taxon>Pseudoalteromonas</taxon>
    </lineage>
</organism>
<keyword evidence="1" id="KW-0472">Membrane</keyword>
<feature type="transmembrane region" description="Helical" evidence="1">
    <location>
        <begin position="154"/>
        <end position="176"/>
    </location>
</feature>